<dbReference type="Proteomes" id="UP001056539">
    <property type="component" value="Chromosome"/>
</dbReference>
<name>A0AAX3BAC6_9SPIR</name>
<accession>A0AAX3BAC6</accession>
<evidence type="ECO:0000313" key="1">
    <source>
        <dbReference type="EMBL" id="URA09208.1"/>
    </source>
</evidence>
<dbReference type="InterPro" id="IPR052020">
    <property type="entry name" value="Cyclic_di-GMP/3'3'-cGAMP_PDE"/>
</dbReference>
<dbReference type="Gene3D" id="1.10.3210.10">
    <property type="entry name" value="Hypothetical protein af1432"/>
    <property type="match status" value="1"/>
</dbReference>
<dbReference type="AlphaFoldDB" id="A0AAX3BAC6"/>
<dbReference type="KEGG" id="taqu:KDW03_06785"/>
<reference evidence="1" key="2">
    <citation type="submission" date="2022-06" db="EMBL/GenBank/DDBJ databases">
        <title>Thermospira aquatica gen. nov., sp. nov.</title>
        <authorList>
            <person name="Ben Ali Gam Z."/>
            <person name="Labat M."/>
        </authorList>
    </citation>
    <scope>NUCLEOTIDE SEQUENCE</scope>
    <source>
        <strain evidence="1">F1F22</strain>
    </source>
</reference>
<gene>
    <name evidence="1" type="ORF">KDW03_06785</name>
</gene>
<evidence type="ECO:0008006" key="3">
    <source>
        <dbReference type="Google" id="ProtNLM"/>
    </source>
</evidence>
<dbReference type="PANTHER" id="PTHR45228">
    <property type="entry name" value="CYCLIC DI-GMP PHOSPHODIESTERASE TM_0186-RELATED"/>
    <property type="match status" value="1"/>
</dbReference>
<proteinExistence type="predicted"/>
<dbReference type="EMBL" id="CP073355">
    <property type="protein sequence ID" value="URA09208.1"/>
    <property type="molecule type" value="Genomic_DNA"/>
</dbReference>
<keyword evidence="2" id="KW-1185">Reference proteome</keyword>
<sequence length="312" mass="36091">MSTYFFSLEELLKLIREGKSFFLVEPVYDSRLNPLVGTEKVLTEKDIYRIQDRCPEIKNKKLHVKEAFLHYIEESKRIQWAAYAVSFVSTYPLFAGLPHQKKDFINKYLKAVIMDEDYLVWKLSQMKNFSKKLFEQSLLFSAVGLTLYHSYSISALQGMIDASYVHKLIQGTLLMDVGLLKYNQQLVEAKRAGLPPEHAQLLRDHAHDSAQLILSEKSRHQIEDSVIEAIANHEEYIDGTGQPAGKKGAELSEMSRFLSVVNYFTLLMTGELTLAKKSCRECFIKMKADKNHFDHRFYDLLEPTFRYLLTLS</sequence>
<organism evidence="1 2">
    <name type="scientific">Thermospira aquatica</name>
    <dbReference type="NCBI Taxonomy" id="2828656"/>
    <lineage>
        <taxon>Bacteria</taxon>
        <taxon>Pseudomonadati</taxon>
        <taxon>Spirochaetota</taxon>
        <taxon>Spirochaetia</taxon>
        <taxon>Brevinematales</taxon>
        <taxon>Thermospiraceae</taxon>
        <taxon>Thermospira</taxon>
    </lineage>
</organism>
<dbReference type="Pfam" id="PF13487">
    <property type="entry name" value="HD_5"/>
    <property type="match status" value="1"/>
</dbReference>
<dbReference type="RefSeq" id="WP_271434333.1">
    <property type="nucleotide sequence ID" value="NZ_CP073355.1"/>
</dbReference>
<evidence type="ECO:0000313" key="2">
    <source>
        <dbReference type="Proteomes" id="UP001056539"/>
    </source>
</evidence>
<protein>
    <recommendedName>
        <fullName evidence="3">HD-GYP domain-containing protein</fullName>
    </recommendedName>
</protein>
<reference evidence="1" key="1">
    <citation type="submission" date="2021-04" db="EMBL/GenBank/DDBJ databases">
        <authorList>
            <person name="Postec A."/>
        </authorList>
    </citation>
    <scope>NUCLEOTIDE SEQUENCE</scope>
    <source>
        <strain evidence="1">F1F22</strain>
    </source>
</reference>